<feature type="region of interest" description="Disordered" evidence="8">
    <location>
        <begin position="25"/>
        <end position="44"/>
    </location>
</feature>
<evidence type="ECO:0000256" key="7">
    <source>
        <dbReference type="ARBA" id="ARBA00023136"/>
    </source>
</evidence>
<dbReference type="Pfam" id="PF01594">
    <property type="entry name" value="AI-2E_transport"/>
    <property type="match status" value="1"/>
</dbReference>
<feature type="transmembrane region" description="Helical" evidence="9">
    <location>
        <begin position="106"/>
        <end position="128"/>
    </location>
</feature>
<keyword evidence="4" id="KW-1003">Cell membrane</keyword>
<evidence type="ECO:0000256" key="9">
    <source>
        <dbReference type="SAM" id="Phobius"/>
    </source>
</evidence>
<comment type="subcellular location">
    <subcellularLocation>
        <location evidence="1">Cell membrane</location>
        <topology evidence="1">Multi-pass membrane protein</topology>
    </subcellularLocation>
</comment>
<dbReference type="Proteomes" id="UP001501752">
    <property type="component" value="Unassembled WGS sequence"/>
</dbReference>
<evidence type="ECO:0000256" key="8">
    <source>
        <dbReference type="SAM" id="MobiDB-lite"/>
    </source>
</evidence>
<keyword evidence="5 9" id="KW-0812">Transmembrane</keyword>
<protein>
    <submittedName>
        <fullName evidence="10">AI-2E family transporter</fullName>
    </submittedName>
</protein>
<feature type="transmembrane region" description="Helical" evidence="9">
    <location>
        <begin position="307"/>
        <end position="329"/>
    </location>
</feature>
<evidence type="ECO:0000256" key="5">
    <source>
        <dbReference type="ARBA" id="ARBA00022692"/>
    </source>
</evidence>
<dbReference type="EMBL" id="BAABIS010000001">
    <property type="protein sequence ID" value="GAA4884978.1"/>
    <property type="molecule type" value="Genomic_DNA"/>
</dbReference>
<sequence length="383" mass="37811">MLARPRAGKDPGTVRVVRGRAGIAMDTGRQEGPDRPAEGPGTQEPGLRTAALWGAAVLGAAAVGAVLIALCVLLRAAVVPLSIALLITALLDPLSRRLRGRGLSPGAAAAIGCLVLVVVVDGALWVVIRLIADAADGISASLQEARAKADGGDPFSQAVRGASDGLAQLGGSLAKGIAEGVLSGLGLAAQVLISGVLTLALAFFLLRDKAKAAAGLHRLAPRGQGDRVVAVARTGYGAMAGFMRGTTIIAAIDAAFITLGLALLGVPHAAGLGALVFVGAYVPYAGAFLSGLVAVVVAFADGGLSKAAWTLGIVLAVQAVEGAVLQPAVQSRTVSLHPAVVLLAIAAGASLGGLFGTLLAVPVTAAAVGIARQLRAAVATPEA</sequence>
<comment type="caution">
    <text evidence="10">The sequence shown here is derived from an EMBL/GenBank/DDBJ whole genome shotgun (WGS) entry which is preliminary data.</text>
</comment>
<keyword evidence="11" id="KW-1185">Reference proteome</keyword>
<comment type="similarity">
    <text evidence="2">Belongs to the autoinducer-2 exporter (AI-2E) (TC 2.A.86) family.</text>
</comment>
<feature type="transmembrane region" description="Helical" evidence="9">
    <location>
        <begin position="50"/>
        <end position="70"/>
    </location>
</feature>
<dbReference type="PANTHER" id="PTHR21716">
    <property type="entry name" value="TRANSMEMBRANE PROTEIN"/>
    <property type="match status" value="1"/>
</dbReference>
<evidence type="ECO:0000256" key="6">
    <source>
        <dbReference type="ARBA" id="ARBA00022989"/>
    </source>
</evidence>
<dbReference type="InterPro" id="IPR002549">
    <property type="entry name" value="AI-2E-like"/>
</dbReference>
<keyword evidence="3" id="KW-0813">Transport</keyword>
<keyword evidence="6 9" id="KW-1133">Transmembrane helix</keyword>
<feature type="transmembrane region" description="Helical" evidence="9">
    <location>
        <begin position="272"/>
        <end position="300"/>
    </location>
</feature>
<evidence type="ECO:0000313" key="10">
    <source>
        <dbReference type="EMBL" id="GAA4884978.1"/>
    </source>
</evidence>
<evidence type="ECO:0000256" key="4">
    <source>
        <dbReference type="ARBA" id="ARBA00022475"/>
    </source>
</evidence>
<evidence type="ECO:0000256" key="3">
    <source>
        <dbReference type="ARBA" id="ARBA00022448"/>
    </source>
</evidence>
<gene>
    <name evidence="10" type="ORF">GCM10023235_77450</name>
</gene>
<feature type="compositionally biased region" description="Basic and acidic residues" evidence="8">
    <location>
        <begin position="28"/>
        <end position="37"/>
    </location>
</feature>
<accession>A0ABP9ER39</accession>
<organism evidence="10 11">
    <name type="scientific">Kitasatospora terrestris</name>
    <dbReference type="NCBI Taxonomy" id="258051"/>
    <lineage>
        <taxon>Bacteria</taxon>
        <taxon>Bacillati</taxon>
        <taxon>Actinomycetota</taxon>
        <taxon>Actinomycetes</taxon>
        <taxon>Kitasatosporales</taxon>
        <taxon>Streptomycetaceae</taxon>
        <taxon>Kitasatospora</taxon>
    </lineage>
</organism>
<proteinExistence type="inferred from homology"/>
<evidence type="ECO:0000256" key="2">
    <source>
        <dbReference type="ARBA" id="ARBA00009773"/>
    </source>
</evidence>
<evidence type="ECO:0000313" key="11">
    <source>
        <dbReference type="Proteomes" id="UP001501752"/>
    </source>
</evidence>
<evidence type="ECO:0000256" key="1">
    <source>
        <dbReference type="ARBA" id="ARBA00004651"/>
    </source>
</evidence>
<feature type="transmembrane region" description="Helical" evidence="9">
    <location>
        <begin position="248"/>
        <end position="266"/>
    </location>
</feature>
<dbReference type="PANTHER" id="PTHR21716:SF53">
    <property type="entry name" value="PERMEASE PERM-RELATED"/>
    <property type="match status" value="1"/>
</dbReference>
<feature type="transmembrane region" description="Helical" evidence="9">
    <location>
        <begin position="341"/>
        <end position="368"/>
    </location>
</feature>
<keyword evidence="7 9" id="KW-0472">Membrane</keyword>
<feature type="transmembrane region" description="Helical" evidence="9">
    <location>
        <begin position="187"/>
        <end position="206"/>
    </location>
</feature>
<reference evidence="11" key="1">
    <citation type="journal article" date="2019" name="Int. J. Syst. Evol. Microbiol.">
        <title>The Global Catalogue of Microorganisms (GCM) 10K type strain sequencing project: providing services to taxonomists for standard genome sequencing and annotation.</title>
        <authorList>
            <consortium name="The Broad Institute Genomics Platform"/>
            <consortium name="The Broad Institute Genome Sequencing Center for Infectious Disease"/>
            <person name="Wu L."/>
            <person name="Ma J."/>
        </authorList>
    </citation>
    <scope>NUCLEOTIDE SEQUENCE [LARGE SCALE GENOMIC DNA]</scope>
    <source>
        <strain evidence="11">JCM 13006</strain>
    </source>
</reference>
<name>A0ABP9ER39_9ACTN</name>